<dbReference type="SUPFAM" id="SSF51197">
    <property type="entry name" value="Clavaminate synthase-like"/>
    <property type="match status" value="1"/>
</dbReference>
<feature type="domain" description="Fe2OG dioxygenase" evidence="5">
    <location>
        <begin position="108"/>
        <end position="187"/>
    </location>
</feature>
<dbReference type="Pfam" id="PF14226">
    <property type="entry name" value="DIOX_N"/>
    <property type="match status" value="1"/>
</dbReference>
<keyword evidence="2 4" id="KW-0479">Metal-binding</keyword>
<dbReference type="PROSITE" id="PS51471">
    <property type="entry name" value="FE2OG_OXY"/>
    <property type="match status" value="1"/>
</dbReference>
<protein>
    <submittedName>
        <fullName evidence="6">Hyoscyamine 6-dioxygenase</fullName>
    </submittedName>
</protein>
<name>A0A438KDD6_VITVI</name>
<evidence type="ECO:0000256" key="2">
    <source>
        <dbReference type="ARBA" id="ARBA00022723"/>
    </source>
</evidence>
<dbReference type="InterPro" id="IPR027443">
    <property type="entry name" value="IPNS-like_sf"/>
</dbReference>
<dbReference type="EMBL" id="QGNW01000009">
    <property type="protein sequence ID" value="RVX19208.1"/>
    <property type="molecule type" value="Genomic_DNA"/>
</dbReference>
<gene>
    <name evidence="6" type="primary">H6H_1</name>
    <name evidence="6" type="ORF">CK203_008862</name>
</gene>
<comment type="similarity">
    <text evidence="1 4">Belongs to the iron/ascorbate-dependent oxidoreductase family.</text>
</comment>
<keyword evidence="4" id="KW-0560">Oxidoreductase</keyword>
<dbReference type="AlphaFoldDB" id="A0A438KDD6"/>
<evidence type="ECO:0000256" key="3">
    <source>
        <dbReference type="ARBA" id="ARBA00023004"/>
    </source>
</evidence>
<keyword evidence="3 4" id="KW-0408">Iron</keyword>
<dbReference type="InterPro" id="IPR050295">
    <property type="entry name" value="Plant_2OG-oxidoreductases"/>
</dbReference>
<evidence type="ECO:0000256" key="4">
    <source>
        <dbReference type="RuleBase" id="RU003682"/>
    </source>
</evidence>
<dbReference type="GO" id="GO:0051213">
    <property type="term" value="F:dioxygenase activity"/>
    <property type="evidence" value="ECO:0007669"/>
    <property type="project" value="UniProtKB-KW"/>
</dbReference>
<reference evidence="6 7" key="1">
    <citation type="journal article" date="2018" name="PLoS Genet.">
        <title>Population sequencing reveals clonal diversity and ancestral inbreeding in the grapevine cultivar Chardonnay.</title>
        <authorList>
            <person name="Roach M.J."/>
            <person name="Johnson D.L."/>
            <person name="Bohlmann J."/>
            <person name="van Vuuren H.J."/>
            <person name="Jones S.J."/>
            <person name="Pretorius I.S."/>
            <person name="Schmidt S.A."/>
            <person name="Borneman A.R."/>
        </authorList>
    </citation>
    <scope>NUCLEOTIDE SEQUENCE [LARGE SCALE GENOMIC DNA]</scope>
    <source>
        <strain evidence="7">cv. Chardonnay</strain>
        <tissue evidence="6">Leaf</tissue>
    </source>
</reference>
<dbReference type="Proteomes" id="UP000288805">
    <property type="component" value="Unassembled WGS sequence"/>
</dbReference>
<keyword evidence="6" id="KW-0223">Dioxygenase</keyword>
<evidence type="ECO:0000256" key="1">
    <source>
        <dbReference type="ARBA" id="ARBA00008056"/>
    </source>
</evidence>
<dbReference type="Pfam" id="PF03171">
    <property type="entry name" value="2OG-FeII_Oxy"/>
    <property type="match status" value="1"/>
</dbReference>
<comment type="caution">
    <text evidence="6">The sequence shown here is derived from an EMBL/GenBank/DDBJ whole genome shotgun (WGS) entry which is preliminary data.</text>
</comment>
<evidence type="ECO:0000313" key="7">
    <source>
        <dbReference type="Proteomes" id="UP000288805"/>
    </source>
</evidence>
<dbReference type="Gene3D" id="2.60.120.330">
    <property type="entry name" value="B-lactam Antibiotic, Isopenicillin N Synthase, Chain"/>
    <property type="match status" value="2"/>
</dbReference>
<dbReference type="FunFam" id="2.60.120.330:FF:000136">
    <property type="entry name" value="Uncharacterized protein"/>
    <property type="match status" value="1"/>
</dbReference>
<dbReference type="InterPro" id="IPR005123">
    <property type="entry name" value="Oxoglu/Fe-dep_dioxygenase_dom"/>
</dbReference>
<dbReference type="GO" id="GO:0046872">
    <property type="term" value="F:metal ion binding"/>
    <property type="evidence" value="ECO:0007669"/>
    <property type="project" value="UniProtKB-KW"/>
</dbReference>
<dbReference type="PANTHER" id="PTHR47991">
    <property type="entry name" value="OXOGLUTARATE/IRON-DEPENDENT DIOXYGENASE"/>
    <property type="match status" value="1"/>
</dbReference>
<evidence type="ECO:0000259" key="5">
    <source>
        <dbReference type="PROSITE" id="PS51471"/>
    </source>
</evidence>
<evidence type="ECO:0000313" key="6">
    <source>
        <dbReference type="EMBL" id="RVX19208.1"/>
    </source>
</evidence>
<accession>A0A438KDD6</accession>
<dbReference type="InterPro" id="IPR026992">
    <property type="entry name" value="DIOX_N"/>
</dbReference>
<dbReference type="InterPro" id="IPR044861">
    <property type="entry name" value="IPNS-like_FE2OG_OXY"/>
</dbReference>
<organism evidence="6 7">
    <name type="scientific">Vitis vinifera</name>
    <name type="common">Grape</name>
    <dbReference type="NCBI Taxonomy" id="29760"/>
    <lineage>
        <taxon>Eukaryota</taxon>
        <taxon>Viridiplantae</taxon>
        <taxon>Streptophyta</taxon>
        <taxon>Embryophyta</taxon>
        <taxon>Tracheophyta</taxon>
        <taxon>Spermatophyta</taxon>
        <taxon>Magnoliopsida</taxon>
        <taxon>eudicotyledons</taxon>
        <taxon>Gunneridae</taxon>
        <taxon>Pentapetalae</taxon>
        <taxon>rosids</taxon>
        <taxon>Vitales</taxon>
        <taxon>Vitaceae</taxon>
        <taxon>Viteae</taxon>
        <taxon>Vitis</taxon>
    </lineage>
</organism>
<sequence>MVTVLFKYCKQVINHGVSDNLIDNSMGIFKEFFNLPAEDKASLYSTDLNKSCRLYTSNFTYETEEVHFWSDILRHPCHPLQDQVQIWPEKPTRYREIVGAYSVELRKLSLKILDLIYPSLTLGLPKHCDPNLKTVVLQGDVGGLQVNKDGHWAMAGLSVMGKLRGAEHRVMTNPREARTTSATFINPSPDCVIHPAEALVNSSNPPLYKAFKYVDFFGTYTAATGDPETVLNPHKLQA</sequence>
<proteinExistence type="inferred from homology"/>